<dbReference type="PANTHER" id="PTHR24260">
    <property type="match status" value="1"/>
</dbReference>
<gene>
    <name evidence="5" type="ORF">AVDCRST_MAG41-4003</name>
</gene>
<sequence>MPARRFSVTALVVAVMSVFAVMAPSASAITGGEPDGELHPNVGLILFYDGDGRFRCSATLISPTVLLTAAHCTSGTVGSTLVTFDSVIAEQPPSPLPVAADPSVGYTPEEITAAGYLSGTAYTHPDYSDFTDLANWNDVGVIVLDEPVVGIEPATVAPEGFLEQYTQPTLNSTIFEVVGYGTEVRKPEAGPQKPQPMSYPLIRRYTTSPGQKLTPQILQLNGNPNDVRGGGGTCFGDSGGPVFLDGYLVAVTSYGYTANCRYLGGYQRVDIPVVQDWLGTVS</sequence>
<protein>
    <submittedName>
        <fullName evidence="5">Peptidase S1 and S6, chymotrypsin/Hap</fullName>
    </submittedName>
</protein>
<evidence type="ECO:0000256" key="2">
    <source>
        <dbReference type="RuleBase" id="RU363034"/>
    </source>
</evidence>
<dbReference type="SUPFAM" id="SSF50494">
    <property type="entry name" value="Trypsin-like serine proteases"/>
    <property type="match status" value="1"/>
</dbReference>
<dbReference type="Gene3D" id="2.40.10.10">
    <property type="entry name" value="Trypsin-like serine proteases"/>
    <property type="match status" value="1"/>
</dbReference>
<keyword evidence="3" id="KW-0732">Signal</keyword>
<keyword evidence="2" id="KW-0645">Protease</keyword>
<keyword evidence="2" id="KW-0720">Serine protease</keyword>
<evidence type="ECO:0000256" key="3">
    <source>
        <dbReference type="SAM" id="SignalP"/>
    </source>
</evidence>
<dbReference type="SMART" id="SM00020">
    <property type="entry name" value="Tryp_SPc"/>
    <property type="match status" value="1"/>
</dbReference>
<organism evidence="5">
    <name type="scientific">uncultured Mycobacteriales bacterium</name>
    <dbReference type="NCBI Taxonomy" id="581187"/>
    <lineage>
        <taxon>Bacteria</taxon>
        <taxon>Bacillati</taxon>
        <taxon>Actinomycetota</taxon>
        <taxon>Actinomycetes</taxon>
        <taxon>Mycobacteriales</taxon>
        <taxon>environmental samples</taxon>
    </lineage>
</organism>
<proteinExistence type="predicted"/>
<dbReference type="PRINTS" id="PR00722">
    <property type="entry name" value="CHYMOTRYPSIN"/>
</dbReference>
<dbReference type="PROSITE" id="PS00135">
    <property type="entry name" value="TRYPSIN_SER"/>
    <property type="match status" value="1"/>
</dbReference>
<dbReference type="InterPro" id="IPR043504">
    <property type="entry name" value="Peptidase_S1_PA_chymotrypsin"/>
</dbReference>
<dbReference type="PANTHER" id="PTHR24260:SF132">
    <property type="entry name" value="PEPTIDASE S1 DOMAIN-CONTAINING PROTEIN"/>
    <property type="match status" value="1"/>
</dbReference>
<dbReference type="GO" id="GO:0006508">
    <property type="term" value="P:proteolysis"/>
    <property type="evidence" value="ECO:0007669"/>
    <property type="project" value="UniProtKB-KW"/>
</dbReference>
<dbReference type="GO" id="GO:0004252">
    <property type="term" value="F:serine-type endopeptidase activity"/>
    <property type="evidence" value="ECO:0007669"/>
    <property type="project" value="InterPro"/>
</dbReference>
<dbReference type="InterPro" id="IPR018114">
    <property type="entry name" value="TRYPSIN_HIS"/>
</dbReference>
<evidence type="ECO:0000313" key="5">
    <source>
        <dbReference type="EMBL" id="CAA9286195.1"/>
    </source>
</evidence>
<name>A0A6J4JSB6_9ACTN</name>
<dbReference type="InterPro" id="IPR033116">
    <property type="entry name" value="TRYPSIN_SER"/>
</dbReference>
<dbReference type="InterPro" id="IPR001254">
    <property type="entry name" value="Trypsin_dom"/>
</dbReference>
<dbReference type="InterPro" id="IPR009003">
    <property type="entry name" value="Peptidase_S1_PA"/>
</dbReference>
<keyword evidence="1" id="KW-1015">Disulfide bond</keyword>
<feature type="domain" description="Peptidase S1" evidence="4">
    <location>
        <begin position="29"/>
        <end position="282"/>
    </location>
</feature>
<reference evidence="5" key="1">
    <citation type="submission" date="2020-02" db="EMBL/GenBank/DDBJ databases">
        <authorList>
            <person name="Meier V. D."/>
        </authorList>
    </citation>
    <scope>NUCLEOTIDE SEQUENCE</scope>
    <source>
        <strain evidence="5">AVDCRST_MAG41</strain>
    </source>
</reference>
<dbReference type="PROSITE" id="PS50240">
    <property type="entry name" value="TRYPSIN_DOM"/>
    <property type="match status" value="1"/>
</dbReference>
<dbReference type="Pfam" id="PF00089">
    <property type="entry name" value="Trypsin"/>
    <property type="match status" value="1"/>
</dbReference>
<evidence type="ECO:0000259" key="4">
    <source>
        <dbReference type="PROSITE" id="PS50240"/>
    </source>
</evidence>
<feature type="signal peptide" evidence="3">
    <location>
        <begin position="1"/>
        <end position="28"/>
    </location>
</feature>
<accession>A0A6J4JSB6</accession>
<dbReference type="InterPro" id="IPR001314">
    <property type="entry name" value="Peptidase_S1A"/>
</dbReference>
<keyword evidence="2" id="KW-0378">Hydrolase</keyword>
<evidence type="ECO:0000256" key="1">
    <source>
        <dbReference type="ARBA" id="ARBA00023157"/>
    </source>
</evidence>
<dbReference type="AlphaFoldDB" id="A0A6J4JSB6"/>
<dbReference type="InterPro" id="IPR051333">
    <property type="entry name" value="CLIP_Serine_Protease"/>
</dbReference>
<feature type="chain" id="PRO_5026965186" evidence="3">
    <location>
        <begin position="29"/>
        <end position="282"/>
    </location>
</feature>
<dbReference type="PROSITE" id="PS00134">
    <property type="entry name" value="TRYPSIN_HIS"/>
    <property type="match status" value="1"/>
</dbReference>
<dbReference type="EMBL" id="CADCTP010000375">
    <property type="protein sequence ID" value="CAA9286195.1"/>
    <property type="molecule type" value="Genomic_DNA"/>
</dbReference>